<reference evidence="1 2" key="1">
    <citation type="journal article" date="2015" name="Nat. Commun.">
        <title>Outbred genome sequencing and CRISPR/Cas9 gene editing in butterflies.</title>
        <authorList>
            <person name="Li X."/>
            <person name="Fan D."/>
            <person name="Zhang W."/>
            <person name="Liu G."/>
            <person name="Zhang L."/>
            <person name="Zhao L."/>
            <person name="Fang X."/>
            <person name="Chen L."/>
            <person name="Dong Y."/>
            <person name="Chen Y."/>
            <person name="Ding Y."/>
            <person name="Zhao R."/>
            <person name="Feng M."/>
            <person name="Zhu Y."/>
            <person name="Feng Y."/>
            <person name="Jiang X."/>
            <person name="Zhu D."/>
            <person name="Xiang H."/>
            <person name="Feng X."/>
            <person name="Li S."/>
            <person name="Wang J."/>
            <person name="Zhang G."/>
            <person name="Kronforst M.R."/>
            <person name="Wang W."/>
        </authorList>
    </citation>
    <scope>NUCLEOTIDE SEQUENCE [LARGE SCALE GENOMIC DNA]</scope>
    <source>
        <strain evidence="1">Ya'a_city_454_Px</strain>
        <tissue evidence="1">Whole body</tissue>
    </source>
</reference>
<organism evidence="1 2">
    <name type="scientific">Papilio xuthus</name>
    <name type="common">Asian swallowtail butterfly</name>
    <dbReference type="NCBI Taxonomy" id="66420"/>
    <lineage>
        <taxon>Eukaryota</taxon>
        <taxon>Metazoa</taxon>
        <taxon>Ecdysozoa</taxon>
        <taxon>Arthropoda</taxon>
        <taxon>Hexapoda</taxon>
        <taxon>Insecta</taxon>
        <taxon>Pterygota</taxon>
        <taxon>Neoptera</taxon>
        <taxon>Endopterygota</taxon>
        <taxon>Lepidoptera</taxon>
        <taxon>Glossata</taxon>
        <taxon>Ditrysia</taxon>
        <taxon>Papilionoidea</taxon>
        <taxon>Papilionidae</taxon>
        <taxon>Papilioninae</taxon>
        <taxon>Papilio</taxon>
    </lineage>
</organism>
<keyword evidence="2" id="KW-1185">Reference proteome</keyword>
<name>A0A194PVF3_PAPXU</name>
<evidence type="ECO:0000313" key="1">
    <source>
        <dbReference type="EMBL" id="KPI97302.1"/>
    </source>
</evidence>
<gene>
    <name evidence="1" type="ORF">RR46_09209</name>
</gene>
<evidence type="ECO:0000313" key="2">
    <source>
        <dbReference type="Proteomes" id="UP000053268"/>
    </source>
</evidence>
<dbReference type="Proteomes" id="UP000053268">
    <property type="component" value="Unassembled WGS sequence"/>
</dbReference>
<dbReference type="AlphaFoldDB" id="A0A194PVF3"/>
<protein>
    <submittedName>
        <fullName evidence="1">Uncharacterized protein</fullName>
    </submittedName>
</protein>
<proteinExistence type="predicted"/>
<accession>A0A194PVF3</accession>
<dbReference type="EMBL" id="KQ459590">
    <property type="protein sequence ID" value="KPI97302.1"/>
    <property type="molecule type" value="Genomic_DNA"/>
</dbReference>
<sequence length="142" mass="15968">MRNSIIQRLTIWFISQTTKIYFNGIKEFGVCGYPKSITTSDVVRMLAELVVLAGTSQTAVVVWMTHARRPTLARPQPVDVSRHAVLHRGGEVYGVLLSDLVGSCQISTKRTALCTKAHQKIRKYFKLHDEVIKMLNLKLIGT</sequence>